<accession>A0AAE0Z9C1</accession>
<dbReference type="SUPFAM" id="SSF52317">
    <property type="entry name" value="Class I glutamine amidotransferase-like"/>
    <property type="match status" value="1"/>
</dbReference>
<keyword evidence="3" id="KW-1185">Reference proteome</keyword>
<dbReference type="InterPro" id="IPR029062">
    <property type="entry name" value="Class_I_gatase-like"/>
</dbReference>
<dbReference type="Pfam" id="PF01965">
    <property type="entry name" value="DJ-1_PfpI"/>
    <property type="match status" value="1"/>
</dbReference>
<dbReference type="Gene3D" id="3.40.50.880">
    <property type="match status" value="1"/>
</dbReference>
<evidence type="ECO:0000313" key="3">
    <source>
        <dbReference type="Proteomes" id="UP001283361"/>
    </source>
</evidence>
<sequence>MVYPYYRFQEAGFNTVLIGPKGGTQYKGKHGYPVISDVSSSDISAQDLVALIMPGGWAPGRLPRQKTECSLSKIWMLKRKPWLQYVMGT</sequence>
<reference evidence="2" key="1">
    <citation type="journal article" date="2023" name="G3 (Bethesda)">
        <title>A reference genome for the long-term kleptoplast-retaining sea slug Elysia crispata morphotype clarki.</title>
        <authorList>
            <person name="Eastman K.E."/>
            <person name="Pendleton A.L."/>
            <person name="Shaikh M.A."/>
            <person name="Suttiyut T."/>
            <person name="Ogas R."/>
            <person name="Tomko P."/>
            <person name="Gavelis G."/>
            <person name="Widhalm J.R."/>
            <person name="Wisecaver J.H."/>
        </authorList>
    </citation>
    <scope>NUCLEOTIDE SEQUENCE</scope>
    <source>
        <strain evidence="2">ECLA1</strain>
    </source>
</reference>
<evidence type="ECO:0000313" key="2">
    <source>
        <dbReference type="EMBL" id="KAK3765189.1"/>
    </source>
</evidence>
<dbReference type="EMBL" id="JAWDGP010004332">
    <property type="protein sequence ID" value="KAK3765189.1"/>
    <property type="molecule type" value="Genomic_DNA"/>
</dbReference>
<evidence type="ECO:0000259" key="1">
    <source>
        <dbReference type="Pfam" id="PF01965"/>
    </source>
</evidence>
<dbReference type="Proteomes" id="UP001283361">
    <property type="component" value="Unassembled WGS sequence"/>
</dbReference>
<dbReference type="AlphaFoldDB" id="A0AAE0Z9C1"/>
<feature type="domain" description="DJ-1/PfpI" evidence="1">
    <location>
        <begin position="2"/>
        <end position="68"/>
    </location>
</feature>
<proteinExistence type="predicted"/>
<comment type="caution">
    <text evidence="2">The sequence shown here is derived from an EMBL/GenBank/DDBJ whole genome shotgun (WGS) entry which is preliminary data.</text>
</comment>
<gene>
    <name evidence="2" type="ORF">RRG08_008752</name>
</gene>
<name>A0AAE0Z9C1_9GAST</name>
<organism evidence="2 3">
    <name type="scientific">Elysia crispata</name>
    <name type="common">lettuce slug</name>
    <dbReference type="NCBI Taxonomy" id="231223"/>
    <lineage>
        <taxon>Eukaryota</taxon>
        <taxon>Metazoa</taxon>
        <taxon>Spiralia</taxon>
        <taxon>Lophotrochozoa</taxon>
        <taxon>Mollusca</taxon>
        <taxon>Gastropoda</taxon>
        <taxon>Heterobranchia</taxon>
        <taxon>Euthyneura</taxon>
        <taxon>Panpulmonata</taxon>
        <taxon>Sacoglossa</taxon>
        <taxon>Placobranchoidea</taxon>
        <taxon>Plakobranchidae</taxon>
        <taxon>Elysia</taxon>
    </lineage>
</organism>
<dbReference type="InterPro" id="IPR002818">
    <property type="entry name" value="DJ-1/PfpI"/>
</dbReference>
<protein>
    <recommendedName>
        <fullName evidence="1">DJ-1/PfpI domain-containing protein</fullName>
    </recommendedName>
</protein>